<evidence type="ECO:0000313" key="2">
    <source>
        <dbReference type="EMBL" id="KAJ6638808.1"/>
    </source>
</evidence>
<comment type="caution">
    <text evidence="2">The sequence shown here is derived from an EMBL/GenBank/DDBJ whole genome shotgun (WGS) entry which is preliminary data.</text>
</comment>
<feature type="compositionally biased region" description="Polar residues" evidence="1">
    <location>
        <begin position="182"/>
        <end position="197"/>
    </location>
</feature>
<accession>A0A9Q0S0F3</accession>
<dbReference type="InterPro" id="IPR011011">
    <property type="entry name" value="Znf_FYVE_PHD"/>
</dbReference>
<dbReference type="EMBL" id="WJQU01000003">
    <property type="protein sequence ID" value="KAJ6638808.1"/>
    <property type="molecule type" value="Genomic_DNA"/>
</dbReference>
<feature type="compositionally biased region" description="Polar residues" evidence="1">
    <location>
        <begin position="391"/>
        <end position="401"/>
    </location>
</feature>
<feature type="non-terminal residue" evidence="2">
    <location>
        <position position="1"/>
    </location>
</feature>
<sequence>NKAEFLKMNLNIPEELFNDLAYCQNYLRNVIRVHQSLGASLSERNRRDDPRLQELSNEMIDASQEQKTYVDKLRLHMETLFVSLENQNVTIDRASANESIAKQLKARRGDKIEPIHAKRRFSERQLKERYEGMGFELFTRPEEVEVLISPNDLVFANVPPASPSKPQVSLLKPKSERLVPNSPKQLPEEQSPSTSSANLNNRRLNLLQVLNQTKAKNLNLDTDYKNEKKVKNTTAATDPLPKSMNNSPTDDVVLVEPTPTETFVISHSPTSSSATSLSGDTFGGLDLPDEEDEPTQLGKEAFLRVFGLYTHLYYDYIMMRRSERKRRNCTSTEKRDFIYGGKLENVSERPPPKNKRVFLKSRREPRPSTKATKRRKLNSNVPAKKAKADPKSTNTSPSSSLGDEVKMCITCMRSQTDEKCVECEQCNVYFHVSCHESGESITTTHSQRIKNRFCPDCLRSQQKAREKTANQQRVKKIILDQEKLKQRRTALVDQLGTLSDRLTEEHEKYTTLKKEHNNLENVINSLLAPINALTGQELQINDLIA</sequence>
<dbReference type="CDD" id="cd15489">
    <property type="entry name" value="PHD_SF"/>
    <property type="match status" value="1"/>
</dbReference>
<gene>
    <name evidence="2" type="ORF">Bhyg_11546</name>
</gene>
<name>A0A9Q0S0F3_9DIPT</name>
<dbReference type="InterPro" id="IPR013083">
    <property type="entry name" value="Znf_RING/FYVE/PHD"/>
</dbReference>
<feature type="region of interest" description="Disordered" evidence="1">
    <location>
        <begin position="162"/>
        <end position="200"/>
    </location>
</feature>
<feature type="region of interest" description="Disordered" evidence="1">
    <location>
        <begin position="342"/>
        <end position="401"/>
    </location>
</feature>
<dbReference type="Proteomes" id="UP001151699">
    <property type="component" value="Chromosome X"/>
</dbReference>
<proteinExistence type="predicted"/>
<dbReference type="AlphaFoldDB" id="A0A9Q0S0F3"/>
<keyword evidence="3" id="KW-1185">Reference proteome</keyword>
<evidence type="ECO:0000313" key="3">
    <source>
        <dbReference type="Proteomes" id="UP001151699"/>
    </source>
</evidence>
<evidence type="ECO:0000256" key="1">
    <source>
        <dbReference type="SAM" id="MobiDB-lite"/>
    </source>
</evidence>
<evidence type="ECO:0008006" key="4">
    <source>
        <dbReference type="Google" id="ProtNLM"/>
    </source>
</evidence>
<dbReference type="SUPFAM" id="SSF57903">
    <property type="entry name" value="FYVE/PHD zinc finger"/>
    <property type="match status" value="1"/>
</dbReference>
<dbReference type="OrthoDB" id="7740893at2759"/>
<reference evidence="2" key="1">
    <citation type="submission" date="2022-07" db="EMBL/GenBank/DDBJ databases">
        <authorList>
            <person name="Trinca V."/>
            <person name="Uliana J.V.C."/>
            <person name="Torres T.T."/>
            <person name="Ward R.J."/>
            <person name="Monesi N."/>
        </authorList>
    </citation>
    <scope>NUCLEOTIDE SEQUENCE</scope>
    <source>
        <strain evidence="2">HSMRA1968</strain>
        <tissue evidence="2">Whole embryos</tissue>
    </source>
</reference>
<organism evidence="2 3">
    <name type="scientific">Pseudolycoriella hygida</name>
    <dbReference type="NCBI Taxonomy" id="35572"/>
    <lineage>
        <taxon>Eukaryota</taxon>
        <taxon>Metazoa</taxon>
        <taxon>Ecdysozoa</taxon>
        <taxon>Arthropoda</taxon>
        <taxon>Hexapoda</taxon>
        <taxon>Insecta</taxon>
        <taxon>Pterygota</taxon>
        <taxon>Neoptera</taxon>
        <taxon>Endopterygota</taxon>
        <taxon>Diptera</taxon>
        <taxon>Nematocera</taxon>
        <taxon>Sciaroidea</taxon>
        <taxon>Sciaridae</taxon>
        <taxon>Pseudolycoriella</taxon>
    </lineage>
</organism>
<protein>
    <recommendedName>
        <fullName evidence="4">PHD-type domain-containing protein</fullName>
    </recommendedName>
</protein>
<dbReference type="Gene3D" id="3.30.40.10">
    <property type="entry name" value="Zinc/RING finger domain, C3HC4 (zinc finger)"/>
    <property type="match status" value="1"/>
</dbReference>